<dbReference type="InParanoid" id="A0A4S2MZR1"/>
<evidence type="ECO:0000313" key="3">
    <source>
        <dbReference type="Proteomes" id="UP000298138"/>
    </source>
</evidence>
<feature type="compositionally biased region" description="Basic and acidic residues" evidence="1">
    <location>
        <begin position="213"/>
        <end position="223"/>
    </location>
</feature>
<accession>A0A4S2MZR1</accession>
<organism evidence="2 3">
    <name type="scientific">Ascodesmis nigricans</name>
    <dbReference type="NCBI Taxonomy" id="341454"/>
    <lineage>
        <taxon>Eukaryota</taxon>
        <taxon>Fungi</taxon>
        <taxon>Dikarya</taxon>
        <taxon>Ascomycota</taxon>
        <taxon>Pezizomycotina</taxon>
        <taxon>Pezizomycetes</taxon>
        <taxon>Pezizales</taxon>
        <taxon>Ascodesmidaceae</taxon>
        <taxon>Ascodesmis</taxon>
    </lineage>
</organism>
<evidence type="ECO:0000256" key="1">
    <source>
        <dbReference type="SAM" id="MobiDB-lite"/>
    </source>
</evidence>
<sequence length="254" mass="27705">MGLSHRSRPPTPPTLHLTLSPHPTHTSIPLTIHPTTTIHDLKPLILSSFPTAVRGICHPKPLPPGTGDANALVTRVLDAPFVKIFRGDPEGAYTAARAVVQPVGEPLRSWEVVREVVEDWVGGEVVREMRQEEDGQHEHESSDTNDGGKKDGGDKEVEGKGSGSQNAGRPQSIWGMTFGGVGQSSKKPQSPQPAAKSAVQVKSWAGSSAWGAKEVDEEREREREWRRRVWEKAGRRVVLVAVVEWPGDGERVRG</sequence>
<keyword evidence="3" id="KW-1185">Reference proteome</keyword>
<dbReference type="Proteomes" id="UP000298138">
    <property type="component" value="Unassembled WGS sequence"/>
</dbReference>
<dbReference type="EMBL" id="ML220116">
    <property type="protein sequence ID" value="TGZ82312.1"/>
    <property type="molecule type" value="Genomic_DNA"/>
</dbReference>
<proteinExistence type="predicted"/>
<feature type="compositionally biased region" description="Basic and acidic residues" evidence="1">
    <location>
        <begin position="130"/>
        <end position="159"/>
    </location>
</feature>
<protein>
    <submittedName>
        <fullName evidence="2">Uncharacterized protein</fullName>
    </submittedName>
</protein>
<dbReference type="AlphaFoldDB" id="A0A4S2MZR1"/>
<gene>
    <name evidence="2" type="ORF">EX30DRAFT_340186</name>
</gene>
<feature type="region of interest" description="Disordered" evidence="1">
    <location>
        <begin position="130"/>
        <end position="223"/>
    </location>
</feature>
<name>A0A4S2MZR1_9PEZI</name>
<reference evidence="2 3" key="1">
    <citation type="submission" date="2019-04" db="EMBL/GenBank/DDBJ databases">
        <title>Comparative genomics and transcriptomics to analyze fruiting body development in filamentous ascomycetes.</title>
        <authorList>
            <consortium name="DOE Joint Genome Institute"/>
            <person name="Lutkenhaus R."/>
            <person name="Traeger S."/>
            <person name="Breuer J."/>
            <person name="Kuo A."/>
            <person name="Lipzen A."/>
            <person name="Pangilinan J."/>
            <person name="Dilworth D."/>
            <person name="Sandor L."/>
            <person name="Poggeler S."/>
            <person name="Barry K."/>
            <person name="Grigoriev I.V."/>
            <person name="Nowrousian M."/>
        </authorList>
    </citation>
    <scope>NUCLEOTIDE SEQUENCE [LARGE SCALE GENOMIC DNA]</scope>
    <source>
        <strain evidence="2 3">CBS 389.68</strain>
    </source>
</reference>
<feature type="region of interest" description="Disordered" evidence="1">
    <location>
        <begin position="1"/>
        <end position="22"/>
    </location>
</feature>
<evidence type="ECO:0000313" key="2">
    <source>
        <dbReference type="EMBL" id="TGZ82312.1"/>
    </source>
</evidence>